<geneLocation type="plasmid" evidence="8 9">
    <name>pHAU01</name>
</geneLocation>
<evidence type="ECO:0000256" key="5">
    <source>
        <dbReference type="ARBA" id="ARBA00023172"/>
    </source>
</evidence>
<dbReference type="GO" id="GO:0006313">
    <property type="term" value="P:DNA transposition"/>
    <property type="evidence" value="ECO:0007669"/>
    <property type="project" value="UniProtKB-UniRule"/>
</dbReference>
<evidence type="ECO:0000313" key="8">
    <source>
        <dbReference type="EMBL" id="ABX07661.1"/>
    </source>
</evidence>
<evidence type="ECO:0000256" key="2">
    <source>
        <dbReference type="ARBA" id="ARBA00010961"/>
    </source>
</evidence>
<keyword evidence="8" id="KW-0614">Plasmid</keyword>
<keyword evidence="4 6" id="KW-0238">DNA-binding</keyword>
<dbReference type="GO" id="GO:0003677">
    <property type="term" value="F:DNA binding"/>
    <property type="evidence" value="ECO:0007669"/>
    <property type="project" value="UniProtKB-UniRule"/>
</dbReference>
<feature type="region of interest" description="Disordered" evidence="7">
    <location>
        <begin position="1"/>
        <end position="60"/>
    </location>
</feature>
<dbReference type="InterPro" id="IPR001207">
    <property type="entry name" value="Transposase_mutator"/>
</dbReference>
<dbReference type="HOGENOM" id="CLU_2273492_0_0_0"/>
<keyword evidence="9" id="KW-1185">Reference proteome</keyword>
<keyword evidence="6" id="KW-0814">Transposable element</keyword>
<dbReference type="PANTHER" id="PTHR33217">
    <property type="entry name" value="TRANSPOSASE FOR INSERTION SEQUENCE ELEMENT IS1081"/>
    <property type="match status" value="1"/>
</dbReference>
<evidence type="ECO:0000256" key="6">
    <source>
        <dbReference type="RuleBase" id="RU365089"/>
    </source>
</evidence>
<evidence type="ECO:0000313" key="9">
    <source>
        <dbReference type="Proteomes" id="UP000000787"/>
    </source>
</evidence>
<sequence>MEQMLDAELTAHLGYEPYAPEGRNSGNTRDGSRPRRLRTSAGDHTIQVPRDRNSTFQPALLDPYQTSTNELEEKIIALYFKGVSACDIQQTLHELTLLGKGG</sequence>
<accession>A9B8J7</accession>
<dbReference type="PANTHER" id="PTHR33217:SF8">
    <property type="entry name" value="MUTATOR FAMILY TRANSPOSASE"/>
    <property type="match status" value="1"/>
</dbReference>
<keyword evidence="5 6" id="KW-0233">DNA recombination</keyword>
<evidence type="ECO:0000256" key="3">
    <source>
        <dbReference type="ARBA" id="ARBA00022578"/>
    </source>
</evidence>
<keyword evidence="3 6" id="KW-0815">Transposition</keyword>
<evidence type="ECO:0000256" key="7">
    <source>
        <dbReference type="SAM" id="MobiDB-lite"/>
    </source>
</evidence>
<dbReference type="EMBL" id="CP000876">
    <property type="protein sequence ID" value="ABX07661.1"/>
    <property type="molecule type" value="Genomic_DNA"/>
</dbReference>
<dbReference type="GO" id="GO:0004803">
    <property type="term" value="F:transposase activity"/>
    <property type="evidence" value="ECO:0007669"/>
    <property type="project" value="UniProtKB-UniRule"/>
</dbReference>
<comment type="function">
    <text evidence="1 6">Required for the transposition of the insertion element.</text>
</comment>
<organism evidence="8 9">
    <name type="scientific">Herpetosiphon aurantiacus (strain ATCC 23779 / DSM 785 / 114-95)</name>
    <dbReference type="NCBI Taxonomy" id="316274"/>
    <lineage>
        <taxon>Bacteria</taxon>
        <taxon>Bacillati</taxon>
        <taxon>Chloroflexota</taxon>
        <taxon>Chloroflexia</taxon>
        <taxon>Herpetosiphonales</taxon>
        <taxon>Herpetosiphonaceae</taxon>
        <taxon>Herpetosiphon</taxon>
    </lineage>
</organism>
<dbReference type="AlphaFoldDB" id="A9B8J7"/>
<dbReference type="BioCyc" id="HAUR316274:GHYA-5094-MONOMER"/>
<dbReference type="Pfam" id="PF00872">
    <property type="entry name" value="Transposase_mut"/>
    <property type="match status" value="1"/>
</dbReference>
<dbReference type="InParanoid" id="A9B8J7"/>
<reference evidence="8 9" key="1">
    <citation type="journal article" date="2011" name="Stand. Genomic Sci.">
        <title>Complete genome sequence of the filamentous gliding predatory bacterium Herpetosiphon aurantiacus type strain (114-95(T)).</title>
        <authorList>
            <person name="Kiss H."/>
            <person name="Nett M."/>
            <person name="Domin N."/>
            <person name="Martin K."/>
            <person name="Maresca J.A."/>
            <person name="Copeland A."/>
            <person name="Lapidus A."/>
            <person name="Lucas S."/>
            <person name="Berry K.W."/>
            <person name="Glavina Del Rio T."/>
            <person name="Dalin E."/>
            <person name="Tice H."/>
            <person name="Pitluck S."/>
            <person name="Richardson P."/>
            <person name="Bruce D."/>
            <person name="Goodwin L."/>
            <person name="Han C."/>
            <person name="Detter J.C."/>
            <person name="Schmutz J."/>
            <person name="Brettin T."/>
            <person name="Land M."/>
            <person name="Hauser L."/>
            <person name="Kyrpides N.C."/>
            <person name="Ivanova N."/>
            <person name="Goker M."/>
            <person name="Woyke T."/>
            <person name="Klenk H.P."/>
            <person name="Bryant D.A."/>
        </authorList>
    </citation>
    <scope>NUCLEOTIDE SEQUENCE [LARGE SCALE GENOMIC DNA]</scope>
    <source>
        <strain evidence="9">ATCC 23779 / DSM 785 / 114-95</strain>
        <plasmid evidence="8">pHAU01</plasmid>
    </source>
</reference>
<dbReference type="KEGG" id="hau:Haur_5031"/>
<evidence type="ECO:0000256" key="1">
    <source>
        <dbReference type="ARBA" id="ARBA00002190"/>
    </source>
</evidence>
<protein>
    <recommendedName>
        <fullName evidence="6">Mutator family transposase</fullName>
    </recommendedName>
</protein>
<evidence type="ECO:0000256" key="4">
    <source>
        <dbReference type="ARBA" id="ARBA00023125"/>
    </source>
</evidence>
<name>A9B8J7_HERA2</name>
<dbReference type="Proteomes" id="UP000000787">
    <property type="component" value="Plasmid pHAU01"/>
</dbReference>
<proteinExistence type="inferred from homology"/>
<gene>
    <name evidence="8" type="ordered locus">Haur_5031</name>
</gene>
<comment type="similarity">
    <text evidence="2 6">Belongs to the transposase mutator family.</text>
</comment>